<dbReference type="Proteomes" id="UP001177003">
    <property type="component" value="Chromosome 5"/>
</dbReference>
<sequence length="250" mass="28385">MKVSSIENFGDESVFKRHLKPMGFSACVSAQKESFLVFLTLPRFISFYSLTHTKSCVYFPKTPWIIAFLLPILTYAYGSFCNFPIFFFLITVLILVSSTFLFLPLAKLKVQVLKKEQSQQQDDHDHICSDRKISNQAQDELKIGFSDTGLPESFSEKDIIGRFSSTSEEDSDFDCGQFPSESPDCSDEESLIEIELPAGDYVGLKGGGEEDDEEEELCFEQLSPESIYRWSEMNEEENLIEIDISMGSIK</sequence>
<dbReference type="AlphaFoldDB" id="A0AA36E900"/>
<evidence type="ECO:0000256" key="1">
    <source>
        <dbReference type="SAM" id="Phobius"/>
    </source>
</evidence>
<dbReference type="PANTHER" id="PTHR35708:SF3">
    <property type="entry name" value="GB|AAD25831.1"/>
    <property type="match status" value="1"/>
</dbReference>
<accession>A0AA36E900</accession>
<keyword evidence="3" id="KW-1185">Reference proteome</keyword>
<organism evidence="2 3">
    <name type="scientific">Lactuca saligna</name>
    <name type="common">Willowleaf lettuce</name>
    <dbReference type="NCBI Taxonomy" id="75948"/>
    <lineage>
        <taxon>Eukaryota</taxon>
        <taxon>Viridiplantae</taxon>
        <taxon>Streptophyta</taxon>
        <taxon>Embryophyta</taxon>
        <taxon>Tracheophyta</taxon>
        <taxon>Spermatophyta</taxon>
        <taxon>Magnoliopsida</taxon>
        <taxon>eudicotyledons</taxon>
        <taxon>Gunneridae</taxon>
        <taxon>Pentapetalae</taxon>
        <taxon>asterids</taxon>
        <taxon>campanulids</taxon>
        <taxon>Asterales</taxon>
        <taxon>Asteraceae</taxon>
        <taxon>Cichorioideae</taxon>
        <taxon>Cichorieae</taxon>
        <taxon>Lactucinae</taxon>
        <taxon>Lactuca</taxon>
    </lineage>
</organism>
<gene>
    <name evidence="2" type="ORF">LSALG_LOCUS26070</name>
</gene>
<keyword evidence="1" id="KW-1133">Transmembrane helix</keyword>
<dbReference type="EMBL" id="OX465081">
    <property type="protein sequence ID" value="CAI9286662.1"/>
    <property type="molecule type" value="Genomic_DNA"/>
</dbReference>
<name>A0AA36E900_LACSI</name>
<feature type="transmembrane region" description="Helical" evidence="1">
    <location>
        <begin position="86"/>
        <end position="106"/>
    </location>
</feature>
<evidence type="ECO:0000313" key="2">
    <source>
        <dbReference type="EMBL" id="CAI9286662.1"/>
    </source>
</evidence>
<dbReference type="PANTHER" id="PTHR35708">
    <property type="entry name" value="GB|AAD25831.1"/>
    <property type="match status" value="1"/>
</dbReference>
<keyword evidence="1" id="KW-0472">Membrane</keyword>
<proteinExistence type="predicted"/>
<reference evidence="2" key="1">
    <citation type="submission" date="2023-04" db="EMBL/GenBank/DDBJ databases">
        <authorList>
            <person name="Vijverberg K."/>
            <person name="Xiong W."/>
            <person name="Schranz E."/>
        </authorList>
    </citation>
    <scope>NUCLEOTIDE SEQUENCE</scope>
</reference>
<keyword evidence="1" id="KW-0812">Transmembrane</keyword>
<evidence type="ECO:0000313" key="3">
    <source>
        <dbReference type="Proteomes" id="UP001177003"/>
    </source>
</evidence>
<protein>
    <submittedName>
        <fullName evidence="2">Uncharacterized protein</fullName>
    </submittedName>
</protein>
<feature type="transmembrane region" description="Helical" evidence="1">
    <location>
        <begin position="63"/>
        <end position="80"/>
    </location>
</feature>